<evidence type="ECO:0000313" key="2">
    <source>
        <dbReference type="EMBL" id="RJF85840.1"/>
    </source>
</evidence>
<dbReference type="PANTHER" id="PTHR35004">
    <property type="entry name" value="TRANSPOSASE RV3428C-RELATED"/>
    <property type="match status" value="1"/>
</dbReference>
<dbReference type="SUPFAM" id="SSF53098">
    <property type="entry name" value="Ribonuclease H-like"/>
    <property type="match status" value="1"/>
</dbReference>
<reference evidence="2 3" key="1">
    <citation type="submission" date="2018-09" db="EMBL/GenBank/DDBJ databases">
        <authorList>
            <person name="Zhu H."/>
        </authorList>
    </citation>
    <scope>NUCLEOTIDE SEQUENCE [LARGE SCALE GENOMIC DNA]</scope>
    <source>
        <strain evidence="2 3">K2R01-6</strain>
    </source>
</reference>
<dbReference type="NCBIfam" id="NF033577">
    <property type="entry name" value="transpos_IS481"/>
    <property type="match status" value="1"/>
</dbReference>
<sequence length="329" mass="37786">MGQILHGSARTTEAVRRAIQRSEESVRALAKRHGISPTTVQKWRKRTSVADAPMGPKAIHSTVLTIKEEAMIVAFRRHTLLPLDDCLYGLQPTIPHLTRSALHRCLQRHGISRLPEIEGDKALLSEVEGPAKKKFNAYPIGYFHIDIAEVRTEEGKLYLFVAIDRTSKLAFARLADKANTVTAAAFLDELVEAVPYDIHTVLTDNGIQFADLPKNRDGPTARWRGHPFDRACWRHEIEHRLTKPNHPWTNGQVERMNRTIKDATVKRYHYDSHDQLRQHLRLFIDAYNHARRLKTLRGLTPFEYVARIWTEEPDRFKIDPYHHSAGPNT</sequence>
<proteinExistence type="predicted"/>
<dbReference type="Pfam" id="PF13683">
    <property type="entry name" value="rve_3"/>
    <property type="match status" value="1"/>
</dbReference>
<dbReference type="OrthoDB" id="9803878at2"/>
<evidence type="ECO:0000313" key="3">
    <source>
        <dbReference type="Proteomes" id="UP000286100"/>
    </source>
</evidence>
<dbReference type="InterPro" id="IPR036397">
    <property type="entry name" value="RNaseH_sf"/>
</dbReference>
<name>A0A418W733_9SPHN</name>
<feature type="domain" description="Integrase catalytic" evidence="1">
    <location>
        <begin position="135"/>
        <end position="309"/>
    </location>
</feature>
<dbReference type="PROSITE" id="PS50994">
    <property type="entry name" value="INTEGRASE"/>
    <property type="match status" value="1"/>
</dbReference>
<dbReference type="InterPro" id="IPR001584">
    <property type="entry name" value="Integrase_cat-core"/>
</dbReference>
<evidence type="ECO:0000259" key="1">
    <source>
        <dbReference type="PROSITE" id="PS50994"/>
    </source>
</evidence>
<dbReference type="PANTHER" id="PTHR35004:SF6">
    <property type="entry name" value="TRANSPOSASE"/>
    <property type="match status" value="1"/>
</dbReference>
<dbReference type="Gene3D" id="3.30.420.10">
    <property type="entry name" value="Ribonuclease H-like superfamily/Ribonuclease H"/>
    <property type="match status" value="1"/>
</dbReference>
<dbReference type="AlphaFoldDB" id="A0A418W733"/>
<gene>
    <name evidence="2" type="ORF">D3876_18390</name>
</gene>
<protein>
    <submittedName>
        <fullName evidence="2">IS481 family transposase</fullName>
    </submittedName>
</protein>
<dbReference type="GO" id="GO:0003676">
    <property type="term" value="F:nucleic acid binding"/>
    <property type="evidence" value="ECO:0007669"/>
    <property type="project" value="InterPro"/>
</dbReference>
<dbReference type="InterPro" id="IPR012337">
    <property type="entry name" value="RNaseH-like_sf"/>
</dbReference>
<dbReference type="RefSeq" id="WP_119764979.1">
    <property type="nucleotide sequence ID" value="NZ_QYUM01000004.1"/>
</dbReference>
<dbReference type="Proteomes" id="UP000286100">
    <property type="component" value="Unassembled WGS sequence"/>
</dbReference>
<dbReference type="InterPro" id="IPR047656">
    <property type="entry name" value="IS481-like_transpos"/>
</dbReference>
<keyword evidence="3" id="KW-1185">Reference proteome</keyword>
<comment type="caution">
    <text evidence="2">The sequence shown here is derived from an EMBL/GenBank/DDBJ whole genome shotgun (WGS) entry which is preliminary data.</text>
</comment>
<organism evidence="2 3">
    <name type="scientific">Sphingomonas cavernae</name>
    <dbReference type="NCBI Taxonomy" id="2320861"/>
    <lineage>
        <taxon>Bacteria</taxon>
        <taxon>Pseudomonadati</taxon>
        <taxon>Pseudomonadota</taxon>
        <taxon>Alphaproteobacteria</taxon>
        <taxon>Sphingomonadales</taxon>
        <taxon>Sphingomonadaceae</taxon>
        <taxon>Sphingomonas</taxon>
    </lineage>
</organism>
<accession>A0A418W733</accession>
<dbReference type="GO" id="GO:0015074">
    <property type="term" value="P:DNA integration"/>
    <property type="evidence" value="ECO:0007669"/>
    <property type="project" value="InterPro"/>
</dbReference>
<dbReference type="EMBL" id="QYUM01000004">
    <property type="protein sequence ID" value="RJF85840.1"/>
    <property type="molecule type" value="Genomic_DNA"/>
</dbReference>